<evidence type="ECO:0000259" key="3">
    <source>
        <dbReference type="Pfam" id="PF16679"/>
    </source>
</evidence>
<evidence type="ECO:0000313" key="4">
    <source>
        <dbReference type="EMBL" id="KAF2861362.1"/>
    </source>
</evidence>
<dbReference type="Gene3D" id="1.10.10.1420">
    <property type="entry name" value="DNA replication factor Cdt1, C-terminal WH domain"/>
    <property type="match status" value="1"/>
</dbReference>
<comment type="similarity">
    <text evidence="1">Belongs to the Cdt1 family.</text>
</comment>
<gene>
    <name evidence="4" type="ORF">K470DRAFT_196942</name>
</gene>
<feature type="non-terminal residue" evidence="4">
    <location>
        <position position="1"/>
    </location>
</feature>
<dbReference type="EMBL" id="MU005973">
    <property type="protein sequence ID" value="KAF2861362.1"/>
    <property type="molecule type" value="Genomic_DNA"/>
</dbReference>
<feature type="non-terminal residue" evidence="4">
    <location>
        <position position="316"/>
    </location>
</feature>
<dbReference type="Pfam" id="PF16679">
    <property type="entry name" value="CDT1_C"/>
    <property type="match status" value="1"/>
</dbReference>
<name>A0A6A7C250_9PEZI</name>
<dbReference type="InterPro" id="IPR038090">
    <property type="entry name" value="Cdt1_C_WH_dom_sf"/>
</dbReference>
<dbReference type="Proteomes" id="UP000799421">
    <property type="component" value="Unassembled WGS sequence"/>
</dbReference>
<dbReference type="InterPro" id="IPR032054">
    <property type="entry name" value="Cdt1_C"/>
</dbReference>
<organism evidence="4 5">
    <name type="scientific">Piedraia hortae CBS 480.64</name>
    <dbReference type="NCBI Taxonomy" id="1314780"/>
    <lineage>
        <taxon>Eukaryota</taxon>
        <taxon>Fungi</taxon>
        <taxon>Dikarya</taxon>
        <taxon>Ascomycota</taxon>
        <taxon>Pezizomycotina</taxon>
        <taxon>Dothideomycetes</taxon>
        <taxon>Dothideomycetidae</taxon>
        <taxon>Capnodiales</taxon>
        <taxon>Piedraiaceae</taxon>
        <taxon>Piedraia</taxon>
    </lineage>
</organism>
<protein>
    <recommendedName>
        <fullName evidence="3">DNA replication factor Cdt1 C-terminal domain-containing protein</fullName>
    </recommendedName>
</protein>
<dbReference type="Pfam" id="PF26121">
    <property type="entry name" value="HTH_CDT1"/>
    <property type="match status" value="1"/>
</dbReference>
<dbReference type="OrthoDB" id="341730at2759"/>
<accession>A0A6A7C250</accession>
<sequence>FPAPLPSELQEVCRLHAAFLTALTMYYAHNGTTSPANIVSILPHITKTWKMRSVTIEDIRLLLGFGTSDFTLEDFGRAGICLVRTQPTTNRSSSYINEESTKTKFEQRLRQKWCEWKKHDSSPLNFLQNLQLSEIRQNSSVKNAAPIFARGHERLVDIKSSQAAAQAGASKPTSQLDEAQKSTVGVEKRNVKLLDRILAKQAIMASMPAGPTREQLERRAALNRIEDVARVLTIMALGGRSARISMSVTAVVQQLQQSLRNPISRDEAERCLALMSQEITPGFVKVVSTGNVHAVVLSRQAQFDIAQVRERVRVLL</sequence>
<evidence type="ECO:0000313" key="5">
    <source>
        <dbReference type="Proteomes" id="UP000799421"/>
    </source>
</evidence>
<proteinExistence type="inferred from homology"/>
<feature type="domain" description="DNA replication factor Cdt1 C-terminal" evidence="3">
    <location>
        <begin position="192"/>
        <end position="289"/>
    </location>
</feature>
<dbReference type="AlphaFoldDB" id="A0A6A7C250"/>
<keyword evidence="2" id="KW-0131">Cell cycle</keyword>
<reference evidence="4" key="1">
    <citation type="journal article" date="2020" name="Stud. Mycol.">
        <title>101 Dothideomycetes genomes: a test case for predicting lifestyles and emergence of pathogens.</title>
        <authorList>
            <person name="Haridas S."/>
            <person name="Albert R."/>
            <person name="Binder M."/>
            <person name="Bloem J."/>
            <person name="Labutti K."/>
            <person name="Salamov A."/>
            <person name="Andreopoulos B."/>
            <person name="Baker S."/>
            <person name="Barry K."/>
            <person name="Bills G."/>
            <person name="Bluhm B."/>
            <person name="Cannon C."/>
            <person name="Castanera R."/>
            <person name="Culley D."/>
            <person name="Daum C."/>
            <person name="Ezra D."/>
            <person name="Gonzalez J."/>
            <person name="Henrissat B."/>
            <person name="Kuo A."/>
            <person name="Liang C."/>
            <person name="Lipzen A."/>
            <person name="Lutzoni F."/>
            <person name="Magnuson J."/>
            <person name="Mondo S."/>
            <person name="Nolan M."/>
            <person name="Ohm R."/>
            <person name="Pangilinan J."/>
            <person name="Park H.-J."/>
            <person name="Ramirez L."/>
            <person name="Alfaro M."/>
            <person name="Sun H."/>
            <person name="Tritt A."/>
            <person name="Yoshinaga Y."/>
            <person name="Zwiers L.-H."/>
            <person name="Turgeon B."/>
            <person name="Goodwin S."/>
            <person name="Spatafora J."/>
            <person name="Crous P."/>
            <person name="Grigoriev I."/>
        </authorList>
    </citation>
    <scope>NUCLEOTIDE SEQUENCE</scope>
    <source>
        <strain evidence="4">CBS 480.64</strain>
    </source>
</reference>
<evidence type="ECO:0000256" key="2">
    <source>
        <dbReference type="ARBA" id="ARBA00023306"/>
    </source>
</evidence>
<evidence type="ECO:0000256" key="1">
    <source>
        <dbReference type="ARBA" id="ARBA00008356"/>
    </source>
</evidence>
<keyword evidence="5" id="KW-1185">Reference proteome</keyword>